<evidence type="ECO:0000313" key="1">
    <source>
        <dbReference type="EMBL" id="CAD71351.1"/>
    </source>
</evidence>
<reference evidence="1 2" key="1">
    <citation type="journal article" date="2003" name="Proc. Natl. Acad. Sci. U.S.A.">
        <title>Complete genome sequence of the marine planctomycete Pirellula sp. strain 1.</title>
        <authorList>
            <person name="Gloeckner F.O."/>
            <person name="Kube M."/>
            <person name="Bauer M."/>
            <person name="Teeling H."/>
            <person name="Lombardot T."/>
            <person name="Ludwig W."/>
            <person name="Gade D."/>
            <person name="Beck A."/>
            <person name="Borzym K."/>
            <person name="Heitmann K."/>
            <person name="Rabus R."/>
            <person name="Schlesner H."/>
            <person name="Amann R."/>
            <person name="Reinhardt R."/>
        </authorList>
    </citation>
    <scope>NUCLEOTIDE SEQUENCE [LARGE SCALE GENOMIC DNA]</scope>
    <source>
        <strain evidence="2">DSM 10527 / NCIMB 13988 / SH1</strain>
    </source>
</reference>
<gene>
    <name evidence="1" type="ordered locus">RB38</name>
</gene>
<dbReference type="KEGG" id="rba:RB38"/>
<proteinExistence type="predicted"/>
<protein>
    <submittedName>
        <fullName evidence="1">Uncharacterized protein</fullName>
    </submittedName>
</protein>
<dbReference type="EMBL" id="BX294133">
    <property type="protein sequence ID" value="CAD71351.1"/>
    <property type="molecule type" value="Genomic_DNA"/>
</dbReference>
<sequence length="101" mass="11324">MRQSCQLMSMDSMRGAFGEVHFSRTKNLRSPWYEASRLLHAADQAVTVLFRDVTINTSCTLTPQITETSHVDSDDRTTANDHPIRKHESAFTCSLLGSPIP</sequence>
<dbReference type="EnsemblBacteria" id="CAD71351">
    <property type="protein sequence ID" value="CAD71351"/>
    <property type="gene ID" value="RB38"/>
</dbReference>
<accession>Q7UZD2</accession>
<evidence type="ECO:0000313" key="2">
    <source>
        <dbReference type="Proteomes" id="UP000001025"/>
    </source>
</evidence>
<dbReference type="HOGENOM" id="CLU_2289420_0_0_0"/>
<name>Q7UZD2_RHOBA</name>
<organism evidence="1 2">
    <name type="scientific">Rhodopirellula baltica (strain DSM 10527 / NCIMB 13988 / SH1)</name>
    <dbReference type="NCBI Taxonomy" id="243090"/>
    <lineage>
        <taxon>Bacteria</taxon>
        <taxon>Pseudomonadati</taxon>
        <taxon>Planctomycetota</taxon>
        <taxon>Planctomycetia</taxon>
        <taxon>Pirellulales</taxon>
        <taxon>Pirellulaceae</taxon>
        <taxon>Rhodopirellula</taxon>
    </lineage>
</organism>
<keyword evidence="2" id="KW-1185">Reference proteome</keyword>
<dbReference type="Proteomes" id="UP000001025">
    <property type="component" value="Chromosome"/>
</dbReference>
<dbReference type="InParanoid" id="Q7UZD2"/>
<dbReference type="AlphaFoldDB" id="Q7UZD2"/>